<keyword evidence="1" id="KW-0472">Membrane</keyword>
<protein>
    <recommendedName>
        <fullName evidence="4">Holin</fullName>
    </recommendedName>
</protein>
<sequence>MAKLNALDILLGAVSGAVDRVADRNDNPLTAQAAPEVAKAIVAEVTRDPAVLHAVNGEPWYASRVTWGAIIAAFAPLLGLLLGHAVDAGEQAAIGEIATAAGTLIGAGLALYGRWVARAPLGSA</sequence>
<proteinExistence type="predicted"/>
<dbReference type="EMBL" id="JAUSVO010000001">
    <property type="protein sequence ID" value="MDQ0435647.1"/>
    <property type="molecule type" value="Genomic_DNA"/>
</dbReference>
<dbReference type="RefSeq" id="WP_266346621.1">
    <property type="nucleotide sequence ID" value="NZ_JAPKNG010000001.1"/>
</dbReference>
<organism evidence="2 3">
    <name type="scientific">Kaistia dalseonensis</name>
    <dbReference type="NCBI Taxonomy" id="410840"/>
    <lineage>
        <taxon>Bacteria</taxon>
        <taxon>Pseudomonadati</taxon>
        <taxon>Pseudomonadota</taxon>
        <taxon>Alphaproteobacteria</taxon>
        <taxon>Hyphomicrobiales</taxon>
        <taxon>Kaistiaceae</taxon>
        <taxon>Kaistia</taxon>
    </lineage>
</organism>
<evidence type="ECO:0000313" key="2">
    <source>
        <dbReference type="EMBL" id="MDQ0435647.1"/>
    </source>
</evidence>
<evidence type="ECO:0000313" key="3">
    <source>
        <dbReference type="Proteomes" id="UP001241603"/>
    </source>
</evidence>
<feature type="transmembrane region" description="Helical" evidence="1">
    <location>
        <begin position="65"/>
        <end position="86"/>
    </location>
</feature>
<keyword evidence="3" id="KW-1185">Reference proteome</keyword>
<reference evidence="2 3" key="1">
    <citation type="submission" date="2023-07" db="EMBL/GenBank/DDBJ databases">
        <title>Genomic Encyclopedia of Type Strains, Phase IV (KMG-IV): sequencing the most valuable type-strain genomes for metagenomic binning, comparative biology and taxonomic classification.</title>
        <authorList>
            <person name="Goeker M."/>
        </authorList>
    </citation>
    <scope>NUCLEOTIDE SEQUENCE [LARGE SCALE GENOMIC DNA]</scope>
    <source>
        <strain evidence="2 3">B6-8</strain>
    </source>
</reference>
<dbReference type="Proteomes" id="UP001241603">
    <property type="component" value="Unassembled WGS sequence"/>
</dbReference>
<comment type="caution">
    <text evidence="2">The sequence shown here is derived from an EMBL/GenBank/DDBJ whole genome shotgun (WGS) entry which is preliminary data.</text>
</comment>
<feature type="transmembrane region" description="Helical" evidence="1">
    <location>
        <begin position="92"/>
        <end position="112"/>
    </location>
</feature>
<evidence type="ECO:0008006" key="4">
    <source>
        <dbReference type="Google" id="ProtNLM"/>
    </source>
</evidence>
<name>A0ABU0H050_9HYPH</name>
<keyword evidence="1" id="KW-1133">Transmembrane helix</keyword>
<accession>A0ABU0H050</accession>
<keyword evidence="1" id="KW-0812">Transmembrane</keyword>
<gene>
    <name evidence="2" type="ORF">QO014_000017</name>
</gene>
<evidence type="ECO:0000256" key="1">
    <source>
        <dbReference type="SAM" id="Phobius"/>
    </source>
</evidence>